<keyword evidence="8" id="KW-1185">Reference proteome</keyword>
<dbReference type="GO" id="GO:0006352">
    <property type="term" value="P:DNA-templated transcription initiation"/>
    <property type="evidence" value="ECO:0007669"/>
    <property type="project" value="InterPro"/>
</dbReference>
<dbReference type="NCBIfam" id="TIGR02985">
    <property type="entry name" value="Sig70_bacteroi1"/>
    <property type="match status" value="1"/>
</dbReference>
<dbReference type="Gene3D" id="1.10.10.10">
    <property type="entry name" value="Winged helix-like DNA-binding domain superfamily/Winged helix DNA-binding domain"/>
    <property type="match status" value="1"/>
</dbReference>
<dbReference type="InterPro" id="IPR013324">
    <property type="entry name" value="RNA_pol_sigma_r3/r4-like"/>
</dbReference>
<dbReference type="GO" id="GO:0003677">
    <property type="term" value="F:DNA binding"/>
    <property type="evidence" value="ECO:0007669"/>
    <property type="project" value="InterPro"/>
</dbReference>
<dbReference type="OrthoDB" id="659361at2"/>
<dbReference type="PANTHER" id="PTHR43133:SF46">
    <property type="entry name" value="RNA POLYMERASE SIGMA-70 FACTOR ECF SUBFAMILY"/>
    <property type="match status" value="1"/>
</dbReference>
<dbReference type="Proteomes" id="UP000230000">
    <property type="component" value="Unassembled WGS sequence"/>
</dbReference>
<dbReference type="InterPro" id="IPR014284">
    <property type="entry name" value="RNA_pol_sigma-70_dom"/>
</dbReference>
<dbReference type="GO" id="GO:0016987">
    <property type="term" value="F:sigma factor activity"/>
    <property type="evidence" value="ECO:0007669"/>
    <property type="project" value="UniProtKB-KW"/>
</dbReference>
<keyword evidence="4" id="KW-0804">Transcription</keyword>
<dbReference type="SUPFAM" id="SSF88659">
    <property type="entry name" value="Sigma3 and sigma4 domains of RNA polymerase sigma factors"/>
    <property type="match status" value="1"/>
</dbReference>
<evidence type="ECO:0000256" key="4">
    <source>
        <dbReference type="ARBA" id="ARBA00023163"/>
    </source>
</evidence>
<protein>
    <submittedName>
        <fullName evidence="7">RNA polymerase sigma-70 factor (ECF subfamily)</fullName>
    </submittedName>
</protein>
<dbReference type="InterPro" id="IPR014327">
    <property type="entry name" value="RNA_pol_sigma70_bacteroid"/>
</dbReference>
<gene>
    <name evidence="7" type="ORF">BXY57_1297</name>
</gene>
<accession>A0A2M9CUX2</accession>
<proteinExistence type="inferred from homology"/>
<dbReference type="EMBL" id="PGFG01000001">
    <property type="protein sequence ID" value="PJJ75712.1"/>
    <property type="molecule type" value="Genomic_DNA"/>
</dbReference>
<keyword evidence="3" id="KW-0731">Sigma factor</keyword>
<evidence type="ECO:0000256" key="3">
    <source>
        <dbReference type="ARBA" id="ARBA00023082"/>
    </source>
</evidence>
<dbReference type="Pfam" id="PF04542">
    <property type="entry name" value="Sigma70_r2"/>
    <property type="match status" value="1"/>
</dbReference>
<sequence>MACPANILSLWQHMNDEEGEKAYRMIFDYYYDRLLRFAICYVSVREEAEEIVLDVFLNIWLHRERLRKIKSPDTYLFISVRNRCLNYLRHFSHLHVRSVDNQQSGLELADRTDPQKEMERKQLHRVLDEAIAQLPFQCRMVFRLIREERMTYKEVAEILQISVRTVETQIQRAMQKLRASLHEQMSEFKARK</sequence>
<dbReference type="Gene3D" id="1.10.1740.10">
    <property type="match status" value="1"/>
</dbReference>
<dbReference type="CDD" id="cd06171">
    <property type="entry name" value="Sigma70_r4"/>
    <property type="match status" value="1"/>
</dbReference>
<feature type="domain" description="RNA polymerase sigma-70 region 2" evidence="5">
    <location>
        <begin position="27"/>
        <end position="89"/>
    </location>
</feature>
<dbReference type="InterPro" id="IPR036388">
    <property type="entry name" value="WH-like_DNA-bd_sf"/>
</dbReference>
<dbReference type="InterPro" id="IPR039425">
    <property type="entry name" value="RNA_pol_sigma-70-like"/>
</dbReference>
<dbReference type="SUPFAM" id="SSF88946">
    <property type="entry name" value="Sigma2 domain of RNA polymerase sigma factors"/>
    <property type="match status" value="1"/>
</dbReference>
<reference evidence="7 8" key="1">
    <citation type="submission" date="2017-11" db="EMBL/GenBank/DDBJ databases">
        <title>Genomic Encyclopedia of Archaeal and Bacterial Type Strains, Phase II (KMG-II): From Individual Species to Whole Genera.</title>
        <authorList>
            <person name="Goeker M."/>
        </authorList>
    </citation>
    <scope>NUCLEOTIDE SEQUENCE [LARGE SCALE GENOMIC DNA]</scope>
    <source>
        <strain evidence="7 8">DSM 27268</strain>
    </source>
</reference>
<evidence type="ECO:0000256" key="2">
    <source>
        <dbReference type="ARBA" id="ARBA00023015"/>
    </source>
</evidence>
<name>A0A2M9CUX2_9BACT</name>
<dbReference type="NCBIfam" id="TIGR02937">
    <property type="entry name" value="sigma70-ECF"/>
    <property type="match status" value="1"/>
</dbReference>
<dbReference type="AlphaFoldDB" id="A0A2M9CUX2"/>
<keyword evidence="2" id="KW-0805">Transcription regulation</keyword>
<evidence type="ECO:0000259" key="6">
    <source>
        <dbReference type="Pfam" id="PF08281"/>
    </source>
</evidence>
<dbReference type="InterPro" id="IPR013249">
    <property type="entry name" value="RNA_pol_sigma70_r4_t2"/>
</dbReference>
<evidence type="ECO:0000313" key="7">
    <source>
        <dbReference type="EMBL" id="PJJ75712.1"/>
    </source>
</evidence>
<evidence type="ECO:0000256" key="1">
    <source>
        <dbReference type="ARBA" id="ARBA00010641"/>
    </source>
</evidence>
<dbReference type="Pfam" id="PF08281">
    <property type="entry name" value="Sigma70_r4_2"/>
    <property type="match status" value="1"/>
</dbReference>
<organism evidence="7 8">
    <name type="scientific">Thermoflavifilum aggregans</name>
    <dbReference type="NCBI Taxonomy" id="454188"/>
    <lineage>
        <taxon>Bacteria</taxon>
        <taxon>Pseudomonadati</taxon>
        <taxon>Bacteroidota</taxon>
        <taxon>Chitinophagia</taxon>
        <taxon>Chitinophagales</taxon>
        <taxon>Chitinophagaceae</taxon>
        <taxon>Thermoflavifilum</taxon>
    </lineage>
</organism>
<dbReference type="InterPro" id="IPR013325">
    <property type="entry name" value="RNA_pol_sigma_r2"/>
</dbReference>
<dbReference type="PANTHER" id="PTHR43133">
    <property type="entry name" value="RNA POLYMERASE ECF-TYPE SIGMA FACTO"/>
    <property type="match status" value="1"/>
</dbReference>
<dbReference type="InterPro" id="IPR007627">
    <property type="entry name" value="RNA_pol_sigma70_r2"/>
</dbReference>
<feature type="domain" description="RNA polymerase sigma factor 70 region 4 type 2" evidence="6">
    <location>
        <begin position="125"/>
        <end position="177"/>
    </location>
</feature>
<evidence type="ECO:0000313" key="8">
    <source>
        <dbReference type="Proteomes" id="UP000230000"/>
    </source>
</evidence>
<comment type="caution">
    <text evidence="7">The sequence shown here is derived from an EMBL/GenBank/DDBJ whole genome shotgun (WGS) entry which is preliminary data.</text>
</comment>
<evidence type="ECO:0000259" key="5">
    <source>
        <dbReference type="Pfam" id="PF04542"/>
    </source>
</evidence>
<comment type="similarity">
    <text evidence="1">Belongs to the sigma-70 factor family. ECF subfamily.</text>
</comment>
<dbReference type="RefSeq" id="WP_100314284.1">
    <property type="nucleotide sequence ID" value="NZ_PGFG01000001.1"/>
</dbReference>